<proteinExistence type="predicted"/>
<dbReference type="InterPro" id="IPR044794">
    <property type="entry name" value="APRL5/7"/>
</dbReference>
<gene>
    <name evidence="2" type="ORF">Cni_G24002</name>
</gene>
<feature type="transmembrane region" description="Helical" evidence="1">
    <location>
        <begin position="96"/>
        <end position="117"/>
    </location>
</feature>
<evidence type="ECO:0008006" key="4">
    <source>
        <dbReference type="Google" id="ProtNLM"/>
    </source>
</evidence>
<reference evidence="2 3" key="1">
    <citation type="submission" date="2023-10" db="EMBL/GenBank/DDBJ databases">
        <title>Chromosome-scale genome assembly provides insights into flower coloration mechanisms of Canna indica.</title>
        <authorList>
            <person name="Li C."/>
        </authorList>
    </citation>
    <scope>NUCLEOTIDE SEQUENCE [LARGE SCALE GENOMIC DNA]</scope>
    <source>
        <tissue evidence="2">Flower</tissue>
    </source>
</reference>
<dbReference type="PANTHER" id="PTHR47126">
    <property type="entry name" value="5'-ADENYLYLSULFATE REDUCTASE-LIKE 7"/>
    <property type="match status" value="1"/>
</dbReference>
<dbReference type="AlphaFoldDB" id="A0AAQ3KZG4"/>
<keyword evidence="3" id="KW-1185">Reference proteome</keyword>
<dbReference type="EMBL" id="CP136896">
    <property type="protein sequence ID" value="WOL15221.1"/>
    <property type="molecule type" value="Genomic_DNA"/>
</dbReference>
<protein>
    <recommendedName>
        <fullName evidence="4">Thioredoxin domain-containing protein</fullName>
    </recommendedName>
</protein>
<organism evidence="2 3">
    <name type="scientific">Canna indica</name>
    <name type="common">Indian-shot</name>
    <dbReference type="NCBI Taxonomy" id="4628"/>
    <lineage>
        <taxon>Eukaryota</taxon>
        <taxon>Viridiplantae</taxon>
        <taxon>Streptophyta</taxon>
        <taxon>Embryophyta</taxon>
        <taxon>Tracheophyta</taxon>
        <taxon>Spermatophyta</taxon>
        <taxon>Magnoliopsida</taxon>
        <taxon>Liliopsida</taxon>
        <taxon>Zingiberales</taxon>
        <taxon>Cannaceae</taxon>
        <taxon>Canna</taxon>
    </lineage>
</organism>
<evidence type="ECO:0000313" key="3">
    <source>
        <dbReference type="Proteomes" id="UP001327560"/>
    </source>
</evidence>
<keyword evidence="1" id="KW-1133">Transmembrane helix</keyword>
<keyword evidence="1" id="KW-0472">Membrane</keyword>
<evidence type="ECO:0000313" key="2">
    <source>
        <dbReference type="EMBL" id="WOL15221.1"/>
    </source>
</evidence>
<dbReference type="PANTHER" id="PTHR47126:SF3">
    <property type="entry name" value="5'-ADENYLYLSULFATE REDUCTASE-LIKE 5"/>
    <property type="match status" value="1"/>
</dbReference>
<evidence type="ECO:0000256" key="1">
    <source>
        <dbReference type="SAM" id="Phobius"/>
    </source>
</evidence>
<keyword evidence="1" id="KW-0812">Transmembrane</keyword>
<dbReference type="Proteomes" id="UP001327560">
    <property type="component" value="Chromosome 7"/>
</dbReference>
<name>A0AAQ3KZG4_9LILI</name>
<sequence>MFPQIKHFLVEESSVMPSVLSRYGIHSFPSILLINGTTRLRYHGLKNFTPLLHFYKSSIGLDPIIFVEIGPPSSSNVRTHALQVRFARELITTEPYLTFGILFICLKIIIYFFPVIYSRMKILWTSHAWHLNLRVLREQSQLLEQVLRVADVKRSRSNLRLSNKRELPQRGK</sequence>
<accession>A0AAQ3KZG4</accession>